<keyword evidence="2" id="KW-0677">Repeat</keyword>
<accession>A0A2G9TMU0</accession>
<sequence>MSGDASVSSGEEEDKDVTEKENILEFEDVVCTEEFYQLPVDRLIELISNEELHVRSEEQVFTAVVQWIKFDLATRQQFLAKLLEHVRFSLCNPKFIVDTISKDELVMTDAACRNFVDEAKDYLLLQSYAHEVPNKQKPRMRPRKRPMCNKVLY</sequence>
<keyword evidence="1" id="KW-0880">Kelch repeat</keyword>
<dbReference type="PANTHER" id="PTHR45632">
    <property type="entry name" value="LD33804P"/>
    <property type="match status" value="1"/>
</dbReference>
<feature type="compositionally biased region" description="Basic residues" evidence="3">
    <location>
        <begin position="136"/>
        <end position="147"/>
    </location>
</feature>
<dbReference type="PANTHER" id="PTHR45632:SF30">
    <property type="entry name" value="BTB DOMAIN-CONTAINING PROTEIN"/>
    <property type="match status" value="1"/>
</dbReference>
<organism evidence="5 6">
    <name type="scientific">Teladorsagia circumcincta</name>
    <name type="common">Brown stomach worm</name>
    <name type="synonym">Ostertagia circumcincta</name>
    <dbReference type="NCBI Taxonomy" id="45464"/>
    <lineage>
        <taxon>Eukaryota</taxon>
        <taxon>Metazoa</taxon>
        <taxon>Ecdysozoa</taxon>
        <taxon>Nematoda</taxon>
        <taxon>Chromadorea</taxon>
        <taxon>Rhabditida</taxon>
        <taxon>Rhabditina</taxon>
        <taxon>Rhabditomorpha</taxon>
        <taxon>Strongyloidea</taxon>
        <taxon>Trichostrongylidae</taxon>
        <taxon>Teladorsagia</taxon>
    </lineage>
</organism>
<dbReference type="InterPro" id="IPR011705">
    <property type="entry name" value="BACK"/>
</dbReference>
<dbReference type="Pfam" id="PF07707">
    <property type="entry name" value="BACK"/>
    <property type="match status" value="1"/>
</dbReference>
<evidence type="ECO:0000259" key="4">
    <source>
        <dbReference type="SMART" id="SM00875"/>
    </source>
</evidence>
<evidence type="ECO:0000256" key="2">
    <source>
        <dbReference type="ARBA" id="ARBA00022737"/>
    </source>
</evidence>
<dbReference type="OrthoDB" id="45365at2759"/>
<proteinExistence type="predicted"/>
<evidence type="ECO:0000256" key="3">
    <source>
        <dbReference type="SAM" id="MobiDB-lite"/>
    </source>
</evidence>
<evidence type="ECO:0000256" key="1">
    <source>
        <dbReference type="ARBA" id="ARBA00022441"/>
    </source>
</evidence>
<dbReference type="FunFam" id="1.25.40.420:FF:000001">
    <property type="entry name" value="Kelch-like family member 12"/>
    <property type="match status" value="1"/>
</dbReference>
<dbReference type="Gene3D" id="1.25.40.420">
    <property type="match status" value="1"/>
</dbReference>
<reference evidence="5 6" key="1">
    <citation type="submission" date="2015-09" db="EMBL/GenBank/DDBJ databases">
        <title>Draft genome of the parasitic nematode Teladorsagia circumcincta isolate WARC Sus (inbred).</title>
        <authorList>
            <person name="Mitreva M."/>
        </authorList>
    </citation>
    <scope>NUCLEOTIDE SEQUENCE [LARGE SCALE GENOMIC DNA]</scope>
    <source>
        <strain evidence="5 6">S</strain>
    </source>
</reference>
<feature type="domain" description="BACK" evidence="4">
    <location>
        <begin position="6"/>
        <end position="101"/>
    </location>
</feature>
<evidence type="ECO:0000313" key="5">
    <source>
        <dbReference type="EMBL" id="PIO58660.1"/>
    </source>
</evidence>
<gene>
    <name evidence="5" type="ORF">TELCIR_19900</name>
</gene>
<dbReference type="AlphaFoldDB" id="A0A2G9TMU0"/>
<feature type="region of interest" description="Disordered" evidence="3">
    <location>
        <begin position="134"/>
        <end position="153"/>
    </location>
</feature>
<dbReference type="SMART" id="SM00875">
    <property type="entry name" value="BACK"/>
    <property type="match status" value="1"/>
</dbReference>
<evidence type="ECO:0000313" key="6">
    <source>
        <dbReference type="Proteomes" id="UP000230423"/>
    </source>
</evidence>
<dbReference type="EMBL" id="KZ360389">
    <property type="protein sequence ID" value="PIO58660.1"/>
    <property type="molecule type" value="Genomic_DNA"/>
</dbReference>
<name>A0A2G9TMU0_TELCI</name>
<feature type="non-terminal residue" evidence="5">
    <location>
        <position position="153"/>
    </location>
</feature>
<protein>
    <submittedName>
        <fullName evidence="5">BTB And Kelch</fullName>
    </submittedName>
</protein>
<dbReference type="Proteomes" id="UP000230423">
    <property type="component" value="Unassembled WGS sequence"/>
</dbReference>
<keyword evidence="6" id="KW-1185">Reference proteome</keyword>